<sequence length="2243" mass="252463">MEFNETKKNKSIDVNFQYGRWLSSPPPGEEVVISGISGRFPESENIHEFRENLFNKKDMVTKNEKRWKADLANVPRRSGHIDNINKFDAGYFGLHYRQCNIMDPALRVLLEKVTEAVMDAGINPLELKGSKTGVFLGLCWSDVENPTLMNLMQSQNFGITGGIRSMFAHRISYHLKLKGPSFVVDTACSSSGNALYSAFQAMRKGECENAIVGGCNLTLHPGPTMQFYGMSLLSTDGVCKVFDEDANGYVRSEACVCLLLQKSKNVKRMYAQIINMKGNCDGFTNEGITYPSSEMQEKLMTETYRESNISPSTLSYIEAHCTGTKVGDPEEVKAIDEALAKKCDQQLLIGSIKSNIGHTEPTSGLCSIIKVLIAMETGFVPPNINLRRVRKGLAGIEQNRMKVVTDTTELLEEDAIVGVNNFGFGGSNIHVILQRFNKHKIDGGLPKDDVPRLICVSGRTEGAVLKILDDVSSKGLDTEHVGLLHQLYKMDIPNHLYRGYAIISKHGVLSMSSKHLPSKRPRLHIVFGKFVKNFKLLASYLLQFLFFRNGIARINKILVINKVKTLEEILESNAETDENILGSICLQLIIVDIFKRLELLPTSVSGDGSGKIICAYYNNVIQLEEAVLAAINLSKLKYHSNMNFPKFRDIVDLMKSACHTHESSNNISKGTIILNISDKLVTDKDNLLIDNGTASFLDVLGRLYLEGYLPQVHNIFPQVQFPVSRSTPTISPSIQWNHKTSWYTYKFEEFVSTNREQKEYNLSYLFQEYQYMKGHVLDGRNRIPATEYLKLVWQTFAASRKLTTDVMPVVFENCKFIRAATVPESGYIKLLVMVQRGTGKFEILEKNSLLVSGRITICSNLDRHRVSLSPSAVLADGNLKTLQQDDIYREFHLRGYNYSGLFKAIKAYNIDSSLGLIQWDNNWATFMDNMLQLLILQLDTRLLYVPVGIKKIIIDPIKHKQIVESQNGQECVLSAYVNKICNMIESGGIEIHGLHLKPIFKRKARLEPVLEKHVFVPNNTTLELEEVVRVNTQLIVENTLEYHFKAVEIIKEFTDINSEHILGFVNKALEDVPVVDPDLTISSKAAINDTPGIKYETITLTSESNILLYIGSKILQQSNNLKQLFVPLSENGFVLTREAINFQVEKYIDGVEILTDYTTSNERIILLRKKVATVEPKLVEISSNNFEWLPELQNSLNQRKNVITYATNQHPEGILGLINCIRREIDGNLVKCFFMMDDAPEFDPQHMFYKEQISKNLAINVYKNGSWGTYRRLRLEEIPKISTEHSYAYFKNRGDISSIEWLEGPLTSEVSLERGRILGLSYYSSVNFKDIMAASGRVDPEILEPHRLGQEFITGFEFSGRDLKGRRIAGVSDNGGISSHVVADSCLVWHIPDSWTLEDAATVSVVYSSVIYALLMVGNMQPGCSILIHSATGGIGLAALNVCFHYKCNIFVTVGTREKRAYLKKNYPQISDSHIGNSRDTSFEQMIKRETKNNGVDIVLNSLSDDKLHASVKCLARKGQFMEIGKNDLAKDVSLNLLLLKKEITYHGIVLDRIFRSSGREMKSKLIKRLLEGIEAGFVKPLPRLVFNAAQVEESYRYMMTGKHIGKILIKLRNEEEDYRNVTRLHKLQISSKQRFNCDVRYTYLIIGGLGGVGLELSDWLVLRGARKLVLSSRSGLQTGYHQQKMNIWKSYGVQVKVCTNDVTTEQKCENLIREANKLGPIDAIFNLAVVLQDALFQNQTKENFLASFTPKAHATVFLDKVSRKLCPKLRYFVVFSSVSCGLGNAGQSNYGMSNSVMERICENRKREGLPAVAIQWGAIGDVGLAAKMEREDKELVIAGTRQQNISSCLEMLDVLLKTDYPVVSSMVIAEKHHRSDILSAADAVAHVLGIKDMKTISQYRTFAELGMDSMVVTEVIQLLEKDFEIYVTSKDARSLTFSKLTEMEREKLNRNDDYTKTAKGTSSLILNIPDKETSHLPTVKLSSQVESSEKLPIVFVLPDVEGIFTPLEVLTRSLKAHVIGIQYSYQYPENCIQEIAENTISHIEGHLTKNVPFFVIGYSFGTAVGLELISLLEKRSNFGTVILIDGSPTYSRSAVKKMFGSEDDVNFEMAILNKVFSFVIPFDVLSKHQEALLKAKDLEKRIDVALALIPLGISNKQKLDKQAPVTLYKRLKAMRNYTFTNKKIKSIVHLFKAKYPVIDDHHDYQLSKVCDNLAQVVTIDGDHETILNNADLVKGINNIVTF</sequence>
<evidence type="ECO:0000259" key="50">
    <source>
        <dbReference type="PROSITE" id="PS52004"/>
    </source>
</evidence>
<dbReference type="Pfam" id="PF16197">
    <property type="entry name" value="KAsynt_C_assoc"/>
    <property type="match status" value="1"/>
</dbReference>
<dbReference type="InterPro" id="IPR020841">
    <property type="entry name" value="PKS_Beta-ketoAc_synthase_dom"/>
</dbReference>
<evidence type="ECO:0000256" key="4">
    <source>
        <dbReference type="ARBA" id="ARBA00022679"/>
    </source>
</evidence>
<comment type="catalytic activity">
    <reaction evidence="23">
        <text>tetradecanoyl-[ACP] + malonyl-[ACP] + H(+) = 3-oxohexadecanoyl-[ACP] + holo-[ACP] + CO2</text>
        <dbReference type="Rhea" id="RHEA:41900"/>
        <dbReference type="Rhea" id="RHEA-COMP:9623"/>
        <dbReference type="Rhea" id="RHEA-COMP:9648"/>
        <dbReference type="Rhea" id="RHEA-COMP:9649"/>
        <dbReference type="Rhea" id="RHEA-COMP:9685"/>
        <dbReference type="ChEBI" id="CHEBI:15378"/>
        <dbReference type="ChEBI" id="CHEBI:16526"/>
        <dbReference type="ChEBI" id="CHEBI:64479"/>
        <dbReference type="ChEBI" id="CHEBI:78449"/>
        <dbReference type="ChEBI" id="CHEBI:78477"/>
        <dbReference type="ChEBI" id="CHEBI:78478"/>
    </reaction>
    <physiologicalReaction direction="left-to-right" evidence="23">
        <dbReference type="Rhea" id="RHEA:41901"/>
    </physiologicalReaction>
</comment>
<evidence type="ECO:0000256" key="25">
    <source>
        <dbReference type="ARBA" id="ARBA00047578"/>
    </source>
</evidence>
<dbReference type="GO" id="GO:0004313">
    <property type="term" value="F:[acyl-carrier-protein] S-acetyltransferase activity"/>
    <property type="evidence" value="ECO:0007669"/>
    <property type="project" value="UniProtKB-EC"/>
</dbReference>
<dbReference type="InterPro" id="IPR029058">
    <property type="entry name" value="AB_hydrolase_fold"/>
</dbReference>
<dbReference type="InterPro" id="IPR042104">
    <property type="entry name" value="PKS_dehydratase_sf"/>
</dbReference>
<evidence type="ECO:0000256" key="47">
    <source>
        <dbReference type="ARBA" id="ARBA00049521"/>
    </source>
</evidence>
<evidence type="ECO:0000256" key="36">
    <source>
        <dbReference type="ARBA" id="ARBA00048650"/>
    </source>
</evidence>
<dbReference type="PROSITE" id="PS00606">
    <property type="entry name" value="KS3_1"/>
    <property type="match status" value="1"/>
</dbReference>
<comment type="catalytic activity">
    <reaction evidence="28">
        <text>3-oxobutanoyl-[ACP] + NADPH + H(+) = (3R)-hydroxybutanoyl-[ACP] + NADP(+)</text>
        <dbReference type="Rhea" id="RHEA:41804"/>
        <dbReference type="Rhea" id="RHEA-COMP:9625"/>
        <dbReference type="Rhea" id="RHEA-COMP:9626"/>
        <dbReference type="ChEBI" id="CHEBI:15378"/>
        <dbReference type="ChEBI" id="CHEBI:57783"/>
        <dbReference type="ChEBI" id="CHEBI:58349"/>
        <dbReference type="ChEBI" id="CHEBI:78450"/>
        <dbReference type="ChEBI" id="CHEBI:78451"/>
    </reaction>
    <physiologicalReaction direction="left-to-right" evidence="28">
        <dbReference type="Rhea" id="RHEA:41805"/>
    </physiologicalReaction>
</comment>
<evidence type="ECO:0000256" key="35">
    <source>
        <dbReference type="ARBA" id="ARBA00048571"/>
    </source>
</evidence>
<keyword evidence="5" id="KW-0702">S-nitrosylation</keyword>
<dbReference type="GO" id="GO:0004312">
    <property type="term" value="F:fatty acid synthase activity"/>
    <property type="evidence" value="ECO:0007669"/>
    <property type="project" value="TreeGrafter"/>
</dbReference>
<evidence type="ECO:0000256" key="49">
    <source>
        <dbReference type="PROSITE-ProRule" id="PRU01363"/>
    </source>
</evidence>
<dbReference type="Pfam" id="PF00550">
    <property type="entry name" value="PP-binding"/>
    <property type="match status" value="1"/>
</dbReference>
<comment type="catalytic activity">
    <reaction evidence="35">
        <text>3-oxohexanoyl-[ACP] + NADPH + H(+) = (3R)-hydroxyhexanoyl-[ACP] + NADP(+)</text>
        <dbReference type="Rhea" id="RHEA:41824"/>
        <dbReference type="Rhea" id="RHEA-COMP:9629"/>
        <dbReference type="Rhea" id="RHEA-COMP:9630"/>
        <dbReference type="ChEBI" id="CHEBI:15378"/>
        <dbReference type="ChEBI" id="CHEBI:57783"/>
        <dbReference type="ChEBI" id="CHEBI:58349"/>
        <dbReference type="ChEBI" id="CHEBI:78456"/>
        <dbReference type="ChEBI" id="CHEBI:78457"/>
    </reaction>
    <physiologicalReaction direction="left-to-right" evidence="35">
        <dbReference type="Rhea" id="RHEA:41825"/>
    </physiologicalReaction>
</comment>
<feature type="domain" description="Ketosynthase family 3 (KS3)" evidence="50">
    <location>
        <begin position="28"/>
        <end position="435"/>
    </location>
</feature>
<evidence type="ECO:0000256" key="2">
    <source>
        <dbReference type="ARBA" id="ARBA00022450"/>
    </source>
</evidence>
<dbReference type="SMART" id="SM00825">
    <property type="entry name" value="PKS_KS"/>
    <property type="match status" value="1"/>
</dbReference>
<evidence type="ECO:0000256" key="17">
    <source>
        <dbReference type="ARBA" id="ARBA00023402"/>
    </source>
</evidence>
<comment type="catalytic activity">
    <reaction evidence="33">
        <text>(2E)-octenoyl-[ACP] + NADPH + H(+) = octanoyl-[ACP] + NADP(+)</text>
        <dbReference type="Rhea" id="RHEA:41848"/>
        <dbReference type="Rhea" id="RHEA-COMP:9635"/>
        <dbReference type="Rhea" id="RHEA-COMP:9636"/>
        <dbReference type="ChEBI" id="CHEBI:15378"/>
        <dbReference type="ChEBI" id="CHEBI:57783"/>
        <dbReference type="ChEBI" id="CHEBI:58349"/>
        <dbReference type="ChEBI" id="CHEBI:78462"/>
        <dbReference type="ChEBI" id="CHEBI:78463"/>
    </reaction>
    <physiologicalReaction direction="left-to-right" evidence="33">
        <dbReference type="Rhea" id="RHEA:41849"/>
    </physiologicalReaction>
</comment>
<dbReference type="InterPro" id="IPR016039">
    <property type="entry name" value="Thiolase-like"/>
</dbReference>
<reference evidence="52" key="1">
    <citation type="journal article" date="2023" name="G3 (Bethesda)">
        <title>Whole genome assemblies of Zophobas morio and Tenebrio molitor.</title>
        <authorList>
            <person name="Kaur S."/>
            <person name="Stinson S.A."/>
            <person name="diCenzo G.C."/>
        </authorList>
    </citation>
    <scope>NUCLEOTIDE SEQUENCE</scope>
    <source>
        <strain evidence="52">QUZm001</strain>
    </source>
</reference>
<comment type="catalytic activity">
    <reaction evidence="22">
        <text>3-oxodecanoyl-[ACP] + NADPH + H(+) = (3R)-hydroxydecanoyl-[ACP] + NADP(+)</text>
        <dbReference type="Rhea" id="RHEA:41856"/>
        <dbReference type="Rhea" id="RHEA-COMP:9637"/>
        <dbReference type="Rhea" id="RHEA-COMP:9638"/>
        <dbReference type="ChEBI" id="CHEBI:15378"/>
        <dbReference type="ChEBI" id="CHEBI:57783"/>
        <dbReference type="ChEBI" id="CHEBI:58349"/>
        <dbReference type="ChEBI" id="CHEBI:78464"/>
        <dbReference type="ChEBI" id="CHEBI:78466"/>
    </reaction>
    <physiologicalReaction direction="left-to-right" evidence="22">
        <dbReference type="Rhea" id="RHEA:41857"/>
    </physiologicalReaction>
</comment>
<comment type="catalytic activity">
    <reaction evidence="13">
        <text>a (3R)-hydroxyacyl-[ACP] = a (2E)-enoyl-[ACP] + H2O</text>
        <dbReference type="Rhea" id="RHEA:13097"/>
        <dbReference type="Rhea" id="RHEA-COMP:9925"/>
        <dbReference type="Rhea" id="RHEA-COMP:9945"/>
        <dbReference type="ChEBI" id="CHEBI:15377"/>
        <dbReference type="ChEBI" id="CHEBI:78784"/>
        <dbReference type="ChEBI" id="CHEBI:78827"/>
        <dbReference type="EC" id="4.2.1.59"/>
    </reaction>
    <physiologicalReaction direction="left-to-right" evidence="13">
        <dbReference type="Rhea" id="RHEA:13098"/>
    </physiologicalReaction>
</comment>
<comment type="catalytic activity">
    <reaction evidence="34">
        <text>a fatty acyl-[ACP] + malonyl-[ACP] + H(+) = a 3-oxoacyl-[ACP] + holo-[ACP] + CO2</text>
        <dbReference type="Rhea" id="RHEA:22836"/>
        <dbReference type="Rhea" id="RHEA-COMP:9623"/>
        <dbReference type="Rhea" id="RHEA-COMP:9685"/>
        <dbReference type="Rhea" id="RHEA-COMP:9916"/>
        <dbReference type="Rhea" id="RHEA-COMP:14125"/>
        <dbReference type="ChEBI" id="CHEBI:15378"/>
        <dbReference type="ChEBI" id="CHEBI:16526"/>
        <dbReference type="ChEBI" id="CHEBI:64479"/>
        <dbReference type="ChEBI" id="CHEBI:78449"/>
        <dbReference type="ChEBI" id="CHEBI:78776"/>
        <dbReference type="ChEBI" id="CHEBI:138651"/>
        <dbReference type="EC" id="2.3.1.41"/>
    </reaction>
    <physiologicalReaction direction="left-to-right" evidence="34">
        <dbReference type="Rhea" id="RHEA:22837"/>
    </physiologicalReaction>
</comment>
<comment type="caution">
    <text evidence="52">The sequence shown here is derived from an EMBL/GenBank/DDBJ whole genome shotgun (WGS) entry which is preliminary data.</text>
</comment>
<evidence type="ECO:0000256" key="48">
    <source>
        <dbReference type="ARBA" id="ARBA00049533"/>
    </source>
</evidence>
<dbReference type="Gene3D" id="3.90.180.10">
    <property type="entry name" value="Medium-chain alcohol dehydrogenases, catalytic domain"/>
    <property type="match status" value="1"/>
</dbReference>
<accession>A0AA38MDT9</accession>
<comment type="catalytic activity">
    <reaction evidence="25">
        <text>dodecanoyl-[ACP] + malonyl-[ACP] + H(+) = 3-oxotetradecanoyl-[ACP] + holo-[ACP] + CO2</text>
        <dbReference type="Rhea" id="RHEA:41884"/>
        <dbReference type="Rhea" id="RHEA-COMP:9623"/>
        <dbReference type="Rhea" id="RHEA-COMP:9644"/>
        <dbReference type="Rhea" id="RHEA-COMP:9645"/>
        <dbReference type="Rhea" id="RHEA-COMP:9685"/>
        <dbReference type="ChEBI" id="CHEBI:15378"/>
        <dbReference type="ChEBI" id="CHEBI:16526"/>
        <dbReference type="ChEBI" id="CHEBI:64479"/>
        <dbReference type="ChEBI" id="CHEBI:65264"/>
        <dbReference type="ChEBI" id="CHEBI:78449"/>
        <dbReference type="ChEBI" id="CHEBI:78473"/>
    </reaction>
    <physiologicalReaction direction="left-to-right" evidence="25">
        <dbReference type="Rhea" id="RHEA:41885"/>
    </physiologicalReaction>
</comment>
<dbReference type="GO" id="GO:0141148">
    <property type="term" value="F:enoyl-[acyl-carrier-protein] reductase (NADPH) activity"/>
    <property type="evidence" value="ECO:0007669"/>
    <property type="project" value="UniProtKB-EC"/>
</dbReference>
<dbReference type="InterPro" id="IPR018201">
    <property type="entry name" value="Ketoacyl_synth_AS"/>
</dbReference>
<dbReference type="InterPro" id="IPR013968">
    <property type="entry name" value="PKS_KR"/>
</dbReference>
<dbReference type="Gene3D" id="3.40.366.10">
    <property type="entry name" value="Malonyl-Coenzyme A Acyl Carrier Protein, domain 2"/>
    <property type="match status" value="1"/>
</dbReference>
<comment type="catalytic activity">
    <reaction evidence="42">
        <text>(2E)-tetradecenoyl-[ACP] + NADPH + H(+) = tetradecanoyl-[ACP] + NADP(+)</text>
        <dbReference type="Rhea" id="RHEA:41896"/>
        <dbReference type="Rhea" id="RHEA-COMP:9647"/>
        <dbReference type="Rhea" id="RHEA-COMP:9648"/>
        <dbReference type="ChEBI" id="CHEBI:15378"/>
        <dbReference type="ChEBI" id="CHEBI:57783"/>
        <dbReference type="ChEBI" id="CHEBI:58349"/>
        <dbReference type="ChEBI" id="CHEBI:78475"/>
        <dbReference type="ChEBI" id="CHEBI:78477"/>
    </reaction>
    <physiologicalReaction direction="left-to-right" evidence="42">
        <dbReference type="Rhea" id="RHEA:41897"/>
    </physiologicalReaction>
</comment>
<dbReference type="InterPro" id="IPR050091">
    <property type="entry name" value="PKS_NRPS_Biosynth_Enz"/>
</dbReference>
<evidence type="ECO:0000256" key="5">
    <source>
        <dbReference type="ARBA" id="ARBA00022799"/>
    </source>
</evidence>
<evidence type="ECO:0000256" key="42">
    <source>
        <dbReference type="ARBA" id="ARBA00049171"/>
    </source>
</evidence>
<evidence type="ECO:0000256" key="43">
    <source>
        <dbReference type="ARBA" id="ARBA00049263"/>
    </source>
</evidence>
<evidence type="ECO:0000256" key="33">
    <source>
        <dbReference type="ARBA" id="ARBA00048420"/>
    </source>
</evidence>
<dbReference type="InterPro" id="IPR001031">
    <property type="entry name" value="Thioesterase"/>
</dbReference>
<evidence type="ECO:0000256" key="11">
    <source>
        <dbReference type="ARBA" id="ARBA00023373"/>
    </source>
</evidence>
<comment type="catalytic activity">
    <reaction evidence="43">
        <text>3-oxododecanoyl-[ACP] + NADPH + H(+) = (3R)-hydroxydodecanoyl-[ACP] + NADP(+)</text>
        <dbReference type="Rhea" id="RHEA:41872"/>
        <dbReference type="Rhea" id="RHEA-COMP:9641"/>
        <dbReference type="Rhea" id="RHEA-COMP:9642"/>
        <dbReference type="ChEBI" id="CHEBI:15378"/>
        <dbReference type="ChEBI" id="CHEBI:57783"/>
        <dbReference type="ChEBI" id="CHEBI:58349"/>
        <dbReference type="ChEBI" id="CHEBI:78469"/>
        <dbReference type="ChEBI" id="CHEBI:78470"/>
    </reaction>
    <physiologicalReaction direction="left-to-right" evidence="43">
        <dbReference type="Rhea" id="RHEA:41873"/>
    </physiologicalReaction>
</comment>
<evidence type="ECO:0000256" key="20">
    <source>
        <dbReference type="ARBA" id="ARBA00047394"/>
    </source>
</evidence>
<comment type="catalytic activity">
    <reaction evidence="11">
        <text>(3R)-hydroxyhexanoyl-[ACP] = (2E)-hexenoyl-[ACP] + H2O</text>
        <dbReference type="Rhea" id="RHEA:41828"/>
        <dbReference type="Rhea" id="RHEA-COMP:9630"/>
        <dbReference type="Rhea" id="RHEA-COMP:9631"/>
        <dbReference type="ChEBI" id="CHEBI:15377"/>
        <dbReference type="ChEBI" id="CHEBI:78457"/>
        <dbReference type="ChEBI" id="CHEBI:78458"/>
    </reaction>
    <physiologicalReaction direction="left-to-right" evidence="11">
        <dbReference type="Rhea" id="RHEA:41829"/>
    </physiologicalReaction>
</comment>
<proteinExistence type="predicted"/>
<evidence type="ECO:0000256" key="44">
    <source>
        <dbReference type="ARBA" id="ARBA00049414"/>
    </source>
</evidence>
<comment type="catalytic activity">
    <reaction evidence="29">
        <text>acetyl-[ACP] + malonyl-[ACP] + H(+) = 3-oxobutanoyl-[ACP] + holo-[ACP] + CO2</text>
        <dbReference type="Rhea" id="RHEA:41800"/>
        <dbReference type="Rhea" id="RHEA-COMP:9621"/>
        <dbReference type="Rhea" id="RHEA-COMP:9623"/>
        <dbReference type="Rhea" id="RHEA-COMP:9625"/>
        <dbReference type="Rhea" id="RHEA-COMP:9685"/>
        <dbReference type="ChEBI" id="CHEBI:15378"/>
        <dbReference type="ChEBI" id="CHEBI:16526"/>
        <dbReference type="ChEBI" id="CHEBI:64479"/>
        <dbReference type="ChEBI" id="CHEBI:78446"/>
        <dbReference type="ChEBI" id="CHEBI:78449"/>
        <dbReference type="ChEBI" id="CHEBI:78450"/>
    </reaction>
    <physiologicalReaction direction="left-to-right" evidence="29">
        <dbReference type="Rhea" id="RHEA:41801"/>
    </physiologicalReaction>
</comment>
<evidence type="ECO:0000256" key="10">
    <source>
        <dbReference type="ARBA" id="ARBA00023351"/>
    </source>
</evidence>
<dbReference type="Gene3D" id="3.40.47.10">
    <property type="match status" value="1"/>
</dbReference>
<evidence type="ECO:0000256" key="21">
    <source>
        <dbReference type="ARBA" id="ARBA00047400"/>
    </source>
</evidence>
<dbReference type="Pfam" id="PF00975">
    <property type="entry name" value="Thioesterase"/>
    <property type="match status" value="1"/>
</dbReference>
<dbReference type="Pfam" id="PF02801">
    <property type="entry name" value="Ketoacyl-synt_C"/>
    <property type="match status" value="1"/>
</dbReference>
<dbReference type="Gene3D" id="3.40.50.1820">
    <property type="entry name" value="alpha/beta hydrolase"/>
    <property type="match status" value="1"/>
</dbReference>
<dbReference type="GO" id="GO:0004316">
    <property type="term" value="F:3-oxoacyl-[acyl-carrier-protein] reductase (NADPH) activity"/>
    <property type="evidence" value="ECO:0007669"/>
    <property type="project" value="UniProtKB-EC"/>
</dbReference>
<comment type="catalytic activity">
    <reaction evidence="32">
        <text>tetradecanoyl-[ACP] + H2O = tetradecanoate + holo-[ACP] + H(+)</text>
        <dbReference type="Rhea" id="RHEA:30123"/>
        <dbReference type="Rhea" id="RHEA-COMP:9648"/>
        <dbReference type="Rhea" id="RHEA-COMP:9685"/>
        <dbReference type="ChEBI" id="CHEBI:15377"/>
        <dbReference type="ChEBI" id="CHEBI:15378"/>
        <dbReference type="ChEBI" id="CHEBI:30807"/>
        <dbReference type="ChEBI" id="CHEBI:64479"/>
        <dbReference type="ChEBI" id="CHEBI:78477"/>
        <dbReference type="EC" id="3.1.2.14"/>
    </reaction>
    <physiologicalReaction direction="left-to-right" evidence="32">
        <dbReference type="Rhea" id="RHEA:30124"/>
    </physiologicalReaction>
</comment>
<organism evidence="52 53">
    <name type="scientific">Zophobas morio</name>
    <dbReference type="NCBI Taxonomy" id="2755281"/>
    <lineage>
        <taxon>Eukaryota</taxon>
        <taxon>Metazoa</taxon>
        <taxon>Ecdysozoa</taxon>
        <taxon>Arthropoda</taxon>
        <taxon>Hexapoda</taxon>
        <taxon>Insecta</taxon>
        <taxon>Pterygota</taxon>
        <taxon>Neoptera</taxon>
        <taxon>Endopterygota</taxon>
        <taxon>Coleoptera</taxon>
        <taxon>Polyphaga</taxon>
        <taxon>Cucujiformia</taxon>
        <taxon>Tenebrionidae</taxon>
        <taxon>Zophobas</taxon>
    </lineage>
</organism>
<dbReference type="InterPro" id="IPR049900">
    <property type="entry name" value="PKS_mFAS_DH"/>
</dbReference>
<evidence type="ECO:0000256" key="39">
    <source>
        <dbReference type="ARBA" id="ARBA00048935"/>
    </source>
</evidence>
<dbReference type="SUPFAM" id="SSF50129">
    <property type="entry name" value="GroES-like"/>
    <property type="match status" value="1"/>
</dbReference>
<comment type="catalytic activity">
    <reaction evidence="47">
        <text>(2E)-decenoyl-[ACP] + NADPH + H(+) = decanoyl-[ACP] + NADP(+)</text>
        <dbReference type="Rhea" id="RHEA:41864"/>
        <dbReference type="Rhea" id="RHEA-COMP:9639"/>
        <dbReference type="Rhea" id="RHEA-COMP:9640"/>
        <dbReference type="ChEBI" id="CHEBI:15378"/>
        <dbReference type="ChEBI" id="CHEBI:57783"/>
        <dbReference type="ChEBI" id="CHEBI:58349"/>
        <dbReference type="ChEBI" id="CHEBI:78467"/>
        <dbReference type="ChEBI" id="CHEBI:78468"/>
    </reaction>
    <physiologicalReaction direction="left-to-right" evidence="47">
        <dbReference type="Rhea" id="RHEA:41865"/>
    </physiologicalReaction>
</comment>
<protein>
    <submittedName>
        <fullName evidence="52">Uncharacterized protein</fullName>
    </submittedName>
</protein>
<dbReference type="Pfam" id="PF08659">
    <property type="entry name" value="KR"/>
    <property type="match status" value="1"/>
</dbReference>
<keyword evidence="8" id="KW-0456">Lyase</keyword>
<comment type="catalytic activity">
    <reaction evidence="31">
        <text>(2E)-dodecenoyl-[ACP] + NADPH + H(+) = dodecanoyl-[ACP] + NADP(+)</text>
        <dbReference type="Rhea" id="RHEA:41880"/>
        <dbReference type="Rhea" id="RHEA-COMP:9643"/>
        <dbReference type="Rhea" id="RHEA-COMP:9644"/>
        <dbReference type="ChEBI" id="CHEBI:15378"/>
        <dbReference type="ChEBI" id="CHEBI:57783"/>
        <dbReference type="ChEBI" id="CHEBI:58349"/>
        <dbReference type="ChEBI" id="CHEBI:65264"/>
        <dbReference type="ChEBI" id="CHEBI:78472"/>
    </reaction>
    <physiologicalReaction direction="left-to-right" evidence="31">
        <dbReference type="Rhea" id="RHEA:41881"/>
    </physiologicalReaction>
</comment>
<comment type="catalytic activity">
    <reaction evidence="44">
        <text>3-oxohexadecanoyl-[ACP] + NADPH + H(+) = (3R)-hydroxyhexadecanoyl-[ACP] + NADP(+)</text>
        <dbReference type="Rhea" id="RHEA:41904"/>
        <dbReference type="Rhea" id="RHEA-COMP:9649"/>
        <dbReference type="Rhea" id="RHEA-COMP:9650"/>
        <dbReference type="ChEBI" id="CHEBI:15378"/>
        <dbReference type="ChEBI" id="CHEBI:57783"/>
        <dbReference type="ChEBI" id="CHEBI:58349"/>
        <dbReference type="ChEBI" id="CHEBI:78478"/>
        <dbReference type="ChEBI" id="CHEBI:78480"/>
    </reaction>
    <physiologicalReaction direction="left-to-right" evidence="44">
        <dbReference type="Rhea" id="RHEA:41905"/>
    </physiologicalReaction>
</comment>
<dbReference type="SUPFAM" id="SSF53474">
    <property type="entry name" value="alpha/beta-Hydrolases"/>
    <property type="match status" value="1"/>
</dbReference>
<dbReference type="InterPro" id="IPR011032">
    <property type="entry name" value="GroES-like_sf"/>
</dbReference>
<feature type="active site" description="Proton donor; for dehydratase activity" evidence="49">
    <location>
        <position position="928"/>
    </location>
</feature>
<comment type="catalytic activity">
    <reaction evidence="45">
        <text>3-oxooctanoyl-[ACP] + NADPH + H(+) = (3R)-hydroxyoctanoyl-[ACP] + NADP(+)</text>
        <dbReference type="Rhea" id="RHEA:41840"/>
        <dbReference type="Rhea" id="RHEA-COMP:9633"/>
        <dbReference type="Rhea" id="RHEA-COMP:9634"/>
        <dbReference type="ChEBI" id="CHEBI:15378"/>
        <dbReference type="ChEBI" id="CHEBI:57783"/>
        <dbReference type="ChEBI" id="CHEBI:58349"/>
        <dbReference type="ChEBI" id="CHEBI:78460"/>
        <dbReference type="ChEBI" id="CHEBI:78461"/>
    </reaction>
    <physiologicalReaction direction="left-to-right" evidence="45">
        <dbReference type="Rhea" id="RHEA:41841"/>
    </physiologicalReaction>
</comment>
<evidence type="ECO:0000256" key="22">
    <source>
        <dbReference type="ARBA" id="ARBA00047440"/>
    </source>
</evidence>
<dbReference type="GO" id="GO:0004315">
    <property type="term" value="F:3-oxoacyl-[acyl-carrier-protein] synthase activity"/>
    <property type="evidence" value="ECO:0007669"/>
    <property type="project" value="UniProtKB-EC"/>
</dbReference>
<evidence type="ECO:0000256" key="26">
    <source>
        <dbReference type="ARBA" id="ARBA00047810"/>
    </source>
</evidence>
<dbReference type="CDD" id="cd08954">
    <property type="entry name" value="KR_1_FAS_SDR_x"/>
    <property type="match status" value="1"/>
</dbReference>
<evidence type="ECO:0000313" key="52">
    <source>
        <dbReference type="EMBL" id="KAJ3652401.1"/>
    </source>
</evidence>
<dbReference type="Proteomes" id="UP001168821">
    <property type="component" value="Unassembled WGS sequence"/>
</dbReference>
<keyword evidence="3" id="KW-0597">Phosphoprotein</keyword>
<dbReference type="PROSITE" id="PS52004">
    <property type="entry name" value="KS3_2"/>
    <property type="match status" value="1"/>
</dbReference>
<evidence type="ECO:0000256" key="32">
    <source>
        <dbReference type="ARBA" id="ARBA00048289"/>
    </source>
</evidence>
<dbReference type="Pfam" id="PF00109">
    <property type="entry name" value="ketoacyl-synt"/>
    <property type="match status" value="1"/>
</dbReference>
<dbReference type="SMART" id="SM00829">
    <property type="entry name" value="PKS_ER"/>
    <property type="match status" value="1"/>
</dbReference>
<evidence type="ECO:0000256" key="34">
    <source>
        <dbReference type="ARBA" id="ARBA00048506"/>
    </source>
</evidence>
<dbReference type="PANTHER" id="PTHR43775:SF23">
    <property type="entry name" value="FATTY ACID SYNTHASE 3"/>
    <property type="match status" value="1"/>
</dbReference>
<keyword evidence="2" id="KW-0596">Phosphopantetheine</keyword>
<comment type="catalytic activity">
    <reaction evidence="24">
        <text>(2E)-butenoyl-[ACP] + NADPH + H(+) = butanoyl-[ACP] + NADP(+)</text>
        <dbReference type="Rhea" id="RHEA:41812"/>
        <dbReference type="Rhea" id="RHEA-COMP:9627"/>
        <dbReference type="Rhea" id="RHEA-COMP:9628"/>
        <dbReference type="ChEBI" id="CHEBI:15378"/>
        <dbReference type="ChEBI" id="CHEBI:57783"/>
        <dbReference type="ChEBI" id="CHEBI:58349"/>
        <dbReference type="ChEBI" id="CHEBI:78453"/>
        <dbReference type="ChEBI" id="CHEBI:78454"/>
    </reaction>
    <physiologicalReaction direction="left-to-right" evidence="24">
        <dbReference type="Rhea" id="RHEA:41813"/>
    </physiologicalReaction>
</comment>
<dbReference type="InterPro" id="IPR032821">
    <property type="entry name" value="PKS_assoc"/>
</dbReference>
<evidence type="ECO:0000256" key="24">
    <source>
        <dbReference type="ARBA" id="ARBA00047500"/>
    </source>
</evidence>
<comment type="catalytic activity">
    <reaction evidence="27">
        <text>(2E)-hexenoyl-[ACP] + NADPH + H(+) = hexanoyl-[ACP] + NADP(+)</text>
        <dbReference type="Rhea" id="RHEA:41832"/>
        <dbReference type="Rhea" id="RHEA-COMP:9631"/>
        <dbReference type="Rhea" id="RHEA-COMP:9632"/>
        <dbReference type="ChEBI" id="CHEBI:15378"/>
        <dbReference type="ChEBI" id="CHEBI:57783"/>
        <dbReference type="ChEBI" id="CHEBI:58349"/>
        <dbReference type="ChEBI" id="CHEBI:78458"/>
        <dbReference type="ChEBI" id="CHEBI:78459"/>
    </reaction>
    <physiologicalReaction direction="left-to-right" evidence="27">
        <dbReference type="Rhea" id="RHEA:41833"/>
    </physiologicalReaction>
</comment>
<keyword evidence="7" id="KW-0007">Acetylation</keyword>
<evidence type="ECO:0000256" key="16">
    <source>
        <dbReference type="ARBA" id="ARBA00023401"/>
    </source>
</evidence>
<dbReference type="InterPro" id="IPR006162">
    <property type="entry name" value="Ppantetheine_attach_site"/>
</dbReference>
<comment type="pathway">
    <text evidence="1">Lipid metabolism.</text>
</comment>
<dbReference type="InterPro" id="IPR020843">
    <property type="entry name" value="ER"/>
</dbReference>
<dbReference type="SUPFAM" id="SSF47336">
    <property type="entry name" value="ACP-like"/>
    <property type="match status" value="1"/>
</dbReference>
<evidence type="ECO:0000256" key="12">
    <source>
        <dbReference type="ARBA" id="ARBA00023388"/>
    </source>
</evidence>
<dbReference type="InterPro" id="IPR057326">
    <property type="entry name" value="KR_dom"/>
</dbReference>
<dbReference type="InterPro" id="IPR009081">
    <property type="entry name" value="PP-bd_ACP"/>
</dbReference>
<dbReference type="PROSITE" id="PS00012">
    <property type="entry name" value="PHOSPHOPANTETHEINE"/>
    <property type="match status" value="1"/>
</dbReference>
<comment type="catalytic activity">
    <reaction evidence="16">
        <text>(3R)-hydroxyhexadecanoyl-[ACP] = (2E)-hexadecenoyl-[ACP] + H2O</text>
        <dbReference type="Rhea" id="RHEA:41908"/>
        <dbReference type="Rhea" id="RHEA-COMP:9650"/>
        <dbReference type="Rhea" id="RHEA-COMP:9651"/>
        <dbReference type="ChEBI" id="CHEBI:15377"/>
        <dbReference type="ChEBI" id="CHEBI:78480"/>
        <dbReference type="ChEBI" id="CHEBI:78481"/>
    </reaction>
    <physiologicalReaction direction="left-to-right" evidence="16">
        <dbReference type="Rhea" id="RHEA:41909"/>
    </physiologicalReaction>
</comment>
<evidence type="ECO:0000256" key="1">
    <source>
        <dbReference type="ARBA" id="ARBA00005189"/>
    </source>
</evidence>
<dbReference type="PROSITE" id="PS52019">
    <property type="entry name" value="PKS_MFAS_DH"/>
    <property type="match status" value="1"/>
</dbReference>
<dbReference type="Gene3D" id="1.10.1200.10">
    <property type="entry name" value="ACP-like"/>
    <property type="match status" value="1"/>
</dbReference>
<comment type="catalytic activity">
    <reaction evidence="15">
        <text>(3R)-hydroxyoctadecanoyl-[ACP] = (2E)-octadecenoyl-[ACP] + H2O</text>
        <dbReference type="Rhea" id="RHEA:41924"/>
        <dbReference type="Rhea" id="RHEA-COMP:9654"/>
        <dbReference type="Rhea" id="RHEA-COMP:9655"/>
        <dbReference type="ChEBI" id="CHEBI:15377"/>
        <dbReference type="ChEBI" id="CHEBI:78488"/>
        <dbReference type="ChEBI" id="CHEBI:78489"/>
    </reaction>
    <physiologicalReaction direction="left-to-right" evidence="15">
        <dbReference type="Rhea" id="RHEA:41925"/>
    </physiologicalReaction>
</comment>
<evidence type="ECO:0000256" key="27">
    <source>
        <dbReference type="ARBA" id="ARBA00047897"/>
    </source>
</evidence>
<dbReference type="GO" id="GO:0016297">
    <property type="term" value="F:fatty acyl-[ACP] hydrolase activity"/>
    <property type="evidence" value="ECO:0007669"/>
    <property type="project" value="UniProtKB-EC"/>
</dbReference>
<dbReference type="SUPFAM" id="SSF51735">
    <property type="entry name" value="NAD(P)-binding Rossmann-fold domains"/>
    <property type="match status" value="2"/>
</dbReference>
<comment type="function">
    <text evidence="18">Fatty acid synthetase is a multifunctional enzyme that catalyzes the de novo biosynthesis of long-chain saturated fatty acids starting from acetyl-CoA and malonyl-CoA in the presence of NADPH. This multifunctional protein contains 7 catalytic activities and a site for the binding of the prosthetic group 4'-phosphopantetheine of the acyl carrier protein ([ACP]) domain.</text>
</comment>
<dbReference type="EMBL" id="JALNTZ010000005">
    <property type="protein sequence ID" value="KAJ3652401.1"/>
    <property type="molecule type" value="Genomic_DNA"/>
</dbReference>
<dbReference type="InterPro" id="IPR001227">
    <property type="entry name" value="Ac_transferase_dom_sf"/>
</dbReference>
<evidence type="ECO:0000256" key="9">
    <source>
        <dbReference type="ARBA" id="ARBA00023332"/>
    </source>
</evidence>
<evidence type="ECO:0000256" key="40">
    <source>
        <dbReference type="ARBA" id="ARBA00049019"/>
    </source>
</evidence>
<feature type="active site" description="Proton acceptor; for dehydratase activity" evidence="49">
    <location>
        <position position="775"/>
    </location>
</feature>
<comment type="catalytic activity">
    <reaction evidence="9">
        <text>(3R)-hydroxyoctanoyl-[ACP] = (2E)-octenoyl-[ACP] + H2O</text>
        <dbReference type="Rhea" id="RHEA:41844"/>
        <dbReference type="Rhea" id="RHEA-COMP:9634"/>
        <dbReference type="Rhea" id="RHEA-COMP:9635"/>
        <dbReference type="ChEBI" id="CHEBI:15377"/>
        <dbReference type="ChEBI" id="CHEBI:78461"/>
        <dbReference type="ChEBI" id="CHEBI:78462"/>
    </reaction>
    <physiologicalReaction direction="left-to-right" evidence="9">
        <dbReference type="Rhea" id="RHEA:41845"/>
    </physiologicalReaction>
</comment>
<evidence type="ECO:0000256" key="13">
    <source>
        <dbReference type="ARBA" id="ARBA00023394"/>
    </source>
</evidence>
<comment type="catalytic activity">
    <reaction evidence="46">
        <text>butanoyl-[ACP] + malonyl-[ACP] + H(+) = 3-oxohexanoyl-[ACP] + holo-[ACP] + CO2</text>
        <dbReference type="Rhea" id="RHEA:41820"/>
        <dbReference type="Rhea" id="RHEA-COMP:9623"/>
        <dbReference type="Rhea" id="RHEA-COMP:9628"/>
        <dbReference type="Rhea" id="RHEA-COMP:9629"/>
        <dbReference type="Rhea" id="RHEA-COMP:9685"/>
        <dbReference type="ChEBI" id="CHEBI:15378"/>
        <dbReference type="ChEBI" id="CHEBI:16526"/>
        <dbReference type="ChEBI" id="CHEBI:64479"/>
        <dbReference type="ChEBI" id="CHEBI:78449"/>
        <dbReference type="ChEBI" id="CHEBI:78454"/>
        <dbReference type="ChEBI" id="CHEBI:78456"/>
    </reaction>
    <physiologicalReaction direction="left-to-right" evidence="46">
        <dbReference type="Rhea" id="RHEA:41821"/>
    </physiologicalReaction>
</comment>
<feature type="region of interest" description="C-terminal hotdog fold" evidence="49">
    <location>
        <begin position="879"/>
        <end position="1005"/>
    </location>
</feature>
<evidence type="ECO:0000256" key="3">
    <source>
        <dbReference type="ARBA" id="ARBA00022553"/>
    </source>
</evidence>
<evidence type="ECO:0000256" key="29">
    <source>
        <dbReference type="ARBA" id="ARBA00047961"/>
    </source>
</evidence>
<dbReference type="Pfam" id="PF13602">
    <property type="entry name" value="ADH_zinc_N_2"/>
    <property type="match status" value="1"/>
</dbReference>
<name>A0AA38MDT9_9CUCU</name>
<dbReference type="InterPro" id="IPR036736">
    <property type="entry name" value="ACP-like_sf"/>
</dbReference>
<dbReference type="InterPro" id="IPR014030">
    <property type="entry name" value="Ketoacyl_synth_N"/>
</dbReference>
<keyword evidence="53" id="KW-1185">Reference proteome</keyword>
<feature type="region of interest" description="N-terminal hotdog fold" evidence="49">
    <location>
        <begin position="738"/>
        <end position="864"/>
    </location>
</feature>
<evidence type="ECO:0000256" key="14">
    <source>
        <dbReference type="ARBA" id="ARBA00023398"/>
    </source>
</evidence>
<evidence type="ECO:0000256" key="38">
    <source>
        <dbReference type="ARBA" id="ARBA00048704"/>
    </source>
</evidence>
<comment type="catalytic activity">
    <reaction evidence="48">
        <text>octanoyl-[ACP] + malonyl-[ACP] + H(+) = 3-oxodecanoyl-[ACP] + holo-[ACP] + CO2</text>
        <dbReference type="Rhea" id="RHEA:41852"/>
        <dbReference type="Rhea" id="RHEA-COMP:9623"/>
        <dbReference type="Rhea" id="RHEA-COMP:9636"/>
        <dbReference type="Rhea" id="RHEA-COMP:9637"/>
        <dbReference type="Rhea" id="RHEA-COMP:9685"/>
        <dbReference type="ChEBI" id="CHEBI:15378"/>
        <dbReference type="ChEBI" id="CHEBI:16526"/>
        <dbReference type="ChEBI" id="CHEBI:64479"/>
        <dbReference type="ChEBI" id="CHEBI:78449"/>
        <dbReference type="ChEBI" id="CHEBI:78463"/>
        <dbReference type="ChEBI" id="CHEBI:78464"/>
    </reaction>
    <physiologicalReaction direction="left-to-right" evidence="48">
        <dbReference type="Rhea" id="RHEA:41853"/>
    </physiologicalReaction>
</comment>
<dbReference type="InterPro" id="IPR036291">
    <property type="entry name" value="NAD(P)-bd_dom_sf"/>
</dbReference>
<comment type="catalytic activity">
    <reaction evidence="36">
        <text>a 2,3-saturated acyl-[ACP] + NADP(+) = a (2E)-enoyl-[ACP] + NADPH + H(+)</text>
        <dbReference type="Rhea" id="RHEA:22564"/>
        <dbReference type="Rhea" id="RHEA-COMP:9925"/>
        <dbReference type="Rhea" id="RHEA-COMP:9926"/>
        <dbReference type="ChEBI" id="CHEBI:15378"/>
        <dbReference type="ChEBI" id="CHEBI:57783"/>
        <dbReference type="ChEBI" id="CHEBI:58349"/>
        <dbReference type="ChEBI" id="CHEBI:78784"/>
        <dbReference type="ChEBI" id="CHEBI:78785"/>
        <dbReference type="EC" id="1.3.1.39"/>
    </reaction>
    <physiologicalReaction direction="right-to-left" evidence="36">
        <dbReference type="Rhea" id="RHEA:22566"/>
    </physiologicalReaction>
</comment>
<keyword evidence="4" id="KW-0808">Transferase</keyword>
<dbReference type="SUPFAM" id="SSF53901">
    <property type="entry name" value="Thiolase-like"/>
    <property type="match status" value="1"/>
</dbReference>
<evidence type="ECO:0000256" key="19">
    <source>
        <dbReference type="ARBA" id="ARBA00047300"/>
    </source>
</evidence>
<dbReference type="GO" id="GO:0019171">
    <property type="term" value="F:(3R)-hydroxyacyl-[acyl-carrier-protein] dehydratase activity"/>
    <property type="evidence" value="ECO:0007669"/>
    <property type="project" value="UniProtKB-EC"/>
</dbReference>
<comment type="catalytic activity">
    <reaction evidence="14">
        <text>(3R)-hydroxytetradecanoyl-[ACP] = (2E)-tetradecenoyl-[ACP] + H2O</text>
        <dbReference type="Rhea" id="RHEA:41892"/>
        <dbReference type="Rhea" id="RHEA-COMP:9646"/>
        <dbReference type="Rhea" id="RHEA-COMP:9647"/>
        <dbReference type="ChEBI" id="CHEBI:15377"/>
        <dbReference type="ChEBI" id="CHEBI:78474"/>
        <dbReference type="ChEBI" id="CHEBI:78475"/>
    </reaction>
    <physiologicalReaction direction="left-to-right" evidence="14">
        <dbReference type="Rhea" id="RHEA:41893"/>
    </physiologicalReaction>
</comment>
<evidence type="ECO:0000256" key="28">
    <source>
        <dbReference type="ARBA" id="ARBA00047953"/>
    </source>
</evidence>
<comment type="catalytic activity">
    <reaction evidence="17">
        <text>(3R)-hydroxybutanoyl-[ACP] = (2E)-butenoyl-[ACP] + H2O</text>
        <dbReference type="Rhea" id="RHEA:41808"/>
        <dbReference type="Rhea" id="RHEA-COMP:9626"/>
        <dbReference type="Rhea" id="RHEA-COMP:9627"/>
        <dbReference type="ChEBI" id="CHEBI:15377"/>
        <dbReference type="ChEBI" id="CHEBI:78451"/>
        <dbReference type="ChEBI" id="CHEBI:78453"/>
    </reaction>
    <physiologicalReaction direction="left-to-right" evidence="17">
        <dbReference type="Rhea" id="RHEA:41809"/>
    </physiologicalReaction>
</comment>
<feature type="domain" description="PKS/mFAS DH" evidence="51">
    <location>
        <begin position="738"/>
        <end position="1005"/>
    </location>
</feature>
<dbReference type="Gene3D" id="3.10.129.110">
    <property type="entry name" value="Polyketide synthase dehydratase"/>
    <property type="match status" value="1"/>
</dbReference>
<evidence type="ECO:0000256" key="37">
    <source>
        <dbReference type="ARBA" id="ARBA00048691"/>
    </source>
</evidence>
<comment type="catalytic activity">
    <reaction evidence="12">
        <text>(3R)-hydroxydecanoyl-[ACP] = (2E)-decenoyl-[ACP] + H2O</text>
        <dbReference type="Rhea" id="RHEA:41860"/>
        <dbReference type="Rhea" id="RHEA-COMP:9638"/>
        <dbReference type="Rhea" id="RHEA-COMP:9639"/>
        <dbReference type="ChEBI" id="CHEBI:15377"/>
        <dbReference type="ChEBI" id="CHEBI:78466"/>
        <dbReference type="ChEBI" id="CHEBI:78467"/>
    </reaction>
    <physiologicalReaction direction="left-to-right" evidence="12">
        <dbReference type="Rhea" id="RHEA:41861"/>
    </physiologicalReaction>
</comment>
<comment type="catalytic activity">
    <reaction evidence="19">
        <text>3-oxooctadecanoyl-[ACP] + NADPH + H(+) = (3R)-hydroxyoctadecanoyl-[ACP] + NADP(+)</text>
        <dbReference type="Rhea" id="RHEA:41920"/>
        <dbReference type="Rhea" id="RHEA-COMP:9653"/>
        <dbReference type="Rhea" id="RHEA-COMP:9654"/>
        <dbReference type="ChEBI" id="CHEBI:15378"/>
        <dbReference type="ChEBI" id="CHEBI:57783"/>
        <dbReference type="ChEBI" id="CHEBI:58349"/>
        <dbReference type="ChEBI" id="CHEBI:78487"/>
        <dbReference type="ChEBI" id="CHEBI:78488"/>
    </reaction>
    <physiologicalReaction direction="left-to-right" evidence="19">
        <dbReference type="Rhea" id="RHEA:41921"/>
    </physiologicalReaction>
</comment>
<dbReference type="Pfam" id="PF21149">
    <property type="entry name" value="FAS_pseudo-KR"/>
    <property type="match status" value="1"/>
</dbReference>
<comment type="catalytic activity">
    <reaction evidence="37">
        <text>holo-[ACP] + acetyl-CoA = acetyl-[ACP] + CoA</text>
        <dbReference type="Rhea" id="RHEA:41788"/>
        <dbReference type="Rhea" id="RHEA-COMP:9621"/>
        <dbReference type="Rhea" id="RHEA-COMP:9685"/>
        <dbReference type="ChEBI" id="CHEBI:57287"/>
        <dbReference type="ChEBI" id="CHEBI:57288"/>
        <dbReference type="ChEBI" id="CHEBI:64479"/>
        <dbReference type="ChEBI" id="CHEBI:78446"/>
        <dbReference type="EC" id="2.3.1.38"/>
    </reaction>
    <physiologicalReaction direction="left-to-right" evidence="37">
        <dbReference type="Rhea" id="RHEA:41789"/>
    </physiologicalReaction>
</comment>
<dbReference type="InterPro" id="IPR014031">
    <property type="entry name" value="Ketoacyl_synth_C"/>
</dbReference>
<comment type="catalytic activity">
    <reaction evidence="40">
        <text>(2E)-octadecenoyl-[ACP] + NADPH + H(+) = octadecanoyl-[ACP] + NADP(+)</text>
        <dbReference type="Rhea" id="RHEA:41928"/>
        <dbReference type="Rhea" id="RHEA-COMP:9655"/>
        <dbReference type="Rhea" id="RHEA-COMP:9656"/>
        <dbReference type="ChEBI" id="CHEBI:15378"/>
        <dbReference type="ChEBI" id="CHEBI:57783"/>
        <dbReference type="ChEBI" id="CHEBI:58349"/>
        <dbReference type="ChEBI" id="CHEBI:78489"/>
        <dbReference type="ChEBI" id="CHEBI:78495"/>
    </reaction>
    <physiologicalReaction direction="left-to-right" evidence="40">
        <dbReference type="Rhea" id="RHEA:41929"/>
    </physiologicalReaction>
</comment>
<evidence type="ECO:0000313" key="53">
    <source>
        <dbReference type="Proteomes" id="UP001168821"/>
    </source>
</evidence>
<evidence type="ECO:0000256" key="46">
    <source>
        <dbReference type="ARBA" id="ARBA00049449"/>
    </source>
</evidence>
<evidence type="ECO:0000256" key="30">
    <source>
        <dbReference type="ARBA" id="ARBA00048051"/>
    </source>
</evidence>
<evidence type="ECO:0000256" key="18">
    <source>
        <dbReference type="ARBA" id="ARBA00023442"/>
    </source>
</evidence>
<evidence type="ECO:0000256" key="8">
    <source>
        <dbReference type="ARBA" id="ARBA00023239"/>
    </source>
</evidence>
<dbReference type="Gene3D" id="3.30.70.3290">
    <property type="match status" value="2"/>
</dbReference>
<keyword evidence="6" id="KW-0663">Pyridoxal phosphate</keyword>
<dbReference type="CDD" id="cd05195">
    <property type="entry name" value="enoyl_red"/>
    <property type="match status" value="1"/>
</dbReference>
<comment type="catalytic activity">
    <reaction evidence="41">
        <text>decanoyl-[ACP] + malonyl-[ACP] + H(+) = 3-oxododecanoyl-[ACP] + holo-[ACP] + CO2</text>
        <dbReference type="Rhea" id="RHEA:41868"/>
        <dbReference type="Rhea" id="RHEA-COMP:9623"/>
        <dbReference type="Rhea" id="RHEA-COMP:9640"/>
        <dbReference type="Rhea" id="RHEA-COMP:9641"/>
        <dbReference type="Rhea" id="RHEA-COMP:9685"/>
        <dbReference type="ChEBI" id="CHEBI:15378"/>
        <dbReference type="ChEBI" id="CHEBI:16526"/>
        <dbReference type="ChEBI" id="CHEBI:64479"/>
        <dbReference type="ChEBI" id="CHEBI:78449"/>
        <dbReference type="ChEBI" id="CHEBI:78468"/>
        <dbReference type="ChEBI" id="CHEBI:78469"/>
    </reaction>
    <physiologicalReaction direction="left-to-right" evidence="41">
        <dbReference type="Rhea" id="RHEA:41869"/>
    </physiologicalReaction>
</comment>
<comment type="catalytic activity">
    <reaction evidence="30">
        <text>hexadecanoyl-[ACP] + malonyl-[ACP] + H(+) = 3-oxooctadecanoyl-[ACP] + holo-[ACP] + CO2</text>
        <dbReference type="Rhea" id="RHEA:41916"/>
        <dbReference type="Rhea" id="RHEA-COMP:9623"/>
        <dbReference type="Rhea" id="RHEA-COMP:9652"/>
        <dbReference type="Rhea" id="RHEA-COMP:9653"/>
        <dbReference type="Rhea" id="RHEA-COMP:9685"/>
        <dbReference type="ChEBI" id="CHEBI:15378"/>
        <dbReference type="ChEBI" id="CHEBI:16526"/>
        <dbReference type="ChEBI" id="CHEBI:64479"/>
        <dbReference type="ChEBI" id="CHEBI:78449"/>
        <dbReference type="ChEBI" id="CHEBI:78483"/>
        <dbReference type="ChEBI" id="CHEBI:78487"/>
    </reaction>
    <physiologicalReaction direction="left-to-right" evidence="30">
        <dbReference type="Rhea" id="RHEA:41917"/>
    </physiologicalReaction>
</comment>
<dbReference type="GO" id="GO:0006633">
    <property type="term" value="P:fatty acid biosynthetic process"/>
    <property type="evidence" value="ECO:0007669"/>
    <property type="project" value="InterPro"/>
</dbReference>
<evidence type="ECO:0000256" key="41">
    <source>
        <dbReference type="ARBA" id="ARBA00049109"/>
    </source>
</evidence>
<comment type="catalytic activity">
    <reaction evidence="26">
        <text>(2E)-hexadecenoyl-[ACP] + NADPH + H(+) = hexadecanoyl-[ACP] + NADP(+)</text>
        <dbReference type="Rhea" id="RHEA:41912"/>
        <dbReference type="Rhea" id="RHEA-COMP:9651"/>
        <dbReference type="Rhea" id="RHEA-COMP:9652"/>
        <dbReference type="ChEBI" id="CHEBI:15378"/>
        <dbReference type="ChEBI" id="CHEBI:57783"/>
        <dbReference type="ChEBI" id="CHEBI:58349"/>
        <dbReference type="ChEBI" id="CHEBI:78481"/>
        <dbReference type="ChEBI" id="CHEBI:78483"/>
    </reaction>
    <physiologicalReaction direction="left-to-right" evidence="26">
        <dbReference type="Rhea" id="RHEA:41913"/>
    </physiologicalReaction>
</comment>
<evidence type="ECO:0000256" key="45">
    <source>
        <dbReference type="ARBA" id="ARBA00049422"/>
    </source>
</evidence>
<evidence type="ECO:0000256" key="31">
    <source>
        <dbReference type="ARBA" id="ARBA00048281"/>
    </source>
</evidence>
<comment type="catalytic activity">
    <reaction evidence="39">
        <text>3-oxotetradecanoyl-[ACP] + NADPH + H(+) = (3R)-hydroxytetradecanoyl-[ACP] + NADP(+)</text>
        <dbReference type="Rhea" id="RHEA:41888"/>
        <dbReference type="Rhea" id="RHEA-COMP:9645"/>
        <dbReference type="Rhea" id="RHEA-COMP:9646"/>
        <dbReference type="ChEBI" id="CHEBI:15378"/>
        <dbReference type="ChEBI" id="CHEBI:57783"/>
        <dbReference type="ChEBI" id="CHEBI:58349"/>
        <dbReference type="ChEBI" id="CHEBI:78473"/>
        <dbReference type="ChEBI" id="CHEBI:78474"/>
    </reaction>
    <physiologicalReaction direction="left-to-right" evidence="39">
        <dbReference type="Rhea" id="RHEA:41889"/>
    </physiologicalReaction>
</comment>
<dbReference type="Gene3D" id="3.40.50.720">
    <property type="entry name" value="NAD(P)-binding Rossmann-like Domain"/>
    <property type="match status" value="1"/>
</dbReference>
<comment type="catalytic activity">
    <reaction evidence="10">
        <text>(3R)-hydroxydodecanoyl-[ACP] = (2E)-dodecenoyl-[ACP] + H2O</text>
        <dbReference type="Rhea" id="RHEA:41876"/>
        <dbReference type="Rhea" id="RHEA-COMP:9642"/>
        <dbReference type="Rhea" id="RHEA-COMP:9643"/>
        <dbReference type="ChEBI" id="CHEBI:15377"/>
        <dbReference type="ChEBI" id="CHEBI:78470"/>
        <dbReference type="ChEBI" id="CHEBI:78472"/>
    </reaction>
    <physiologicalReaction direction="left-to-right" evidence="10">
        <dbReference type="Rhea" id="RHEA:41877"/>
    </physiologicalReaction>
</comment>
<evidence type="ECO:0000259" key="51">
    <source>
        <dbReference type="PROSITE" id="PS52019"/>
    </source>
</evidence>
<dbReference type="InterPro" id="IPR049391">
    <property type="entry name" value="FAS_pseudo-KR"/>
</dbReference>
<evidence type="ECO:0000256" key="23">
    <source>
        <dbReference type="ARBA" id="ARBA00047451"/>
    </source>
</evidence>
<dbReference type="PANTHER" id="PTHR43775">
    <property type="entry name" value="FATTY ACID SYNTHASE"/>
    <property type="match status" value="1"/>
</dbReference>
<evidence type="ECO:0000256" key="6">
    <source>
        <dbReference type="ARBA" id="ARBA00022898"/>
    </source>
</evidence>
<dbReference type="SMART" id="SM00822">
    <property type="entry name" value="PKS_KR"/>
    <property type="match status" value="1"/>
</dbReference>
<comment type="catalytic activity">
    <reaction evidence="20">
        <text>hexanoyl-[ACP] + malonyl-[ACP] + H(+) = 3-oxooctanoyl-[ACP] + holo-[ACP] + CO2</text>
        <dbReference type="Rhea" id="RHEA:41836"/>
        <dbReference type="Rhea" id="RHEA-COMP:9623"/>
        <dbReference type="Rhea" id="RHEA-COMP:9632"/>
        <dbReference type="Rhea" id="RHEA-COMP:9633"/>
        <dbReference type="Rhea" id="RHEA-COMP:9685"/>
        <dbReference type="ChEBI" id="CHEBI:15378"/>
        <dbReference type="ChEBI" id="CHEBI:16526"/>
        <dbReference type="ChEBI" id="CHEBI:64479"/>
        <dbReference type="ChEBI" id="CHEBI:78449"/>
        <dbReference type="ChEBI" id="CHEBI:78459"/>
        <dbReference type="ChEBI" id="CHEBI:78460"/>
    </reaction>
    <physiologicalReaction direction="left-to-right" evidence="20">
        <dbReference type="Rhea" id="RHEA:41837"/>
    </physiologicalReaction>
</comment>
<comment type="catalytic activity">
    <reaction evidence="38">
        <text>hexadecanoyl-[ACP] + H2O = hexadecanoate + holo-[ACP] + H(+)</text>
        <dbReference type="Rhea" id="RHEA:41932"/>
        <dbReference type="Rhea" id="RHEA-COMP:9652"/>
        <dbReference type="Rhea" id="RHEA-COMP:9685"/>
        <dbReference type="ChEBI" id="CHEBI:7896"/>
        <dbReference type="ChEBI" id="CHEBI:15377"/>
        <dbReference type="ChEBI" id="CHEBI:15378"/>
        <dbReference type="ChEBI" id="CHEBI:64479"/>
        <dbReference type="ChEBI" id="CHEBI:78483"/>
        <dbReference type="EC" id="3.1.2.14"/>
    </reaction>
    <physiologicalReaction direction="left-to-right" evidence="38">
        <dbReference type="Rhea" id="RHEA:41933"/>
    </physiologicalReaction>
</comment>
<dbReference type="CDD" id="cd00833">
    <property type="entry name" value="PKS"/>
    <property type="match status" value="1"/>
</dbReference>
<comment type="catalytic activity">
    <reaction evidence="21">
        <text>a (3R)-hydroxyacyl-[ACP] + NADP(+) = a 3-oxoacyl-[ACP] + NADPH + H(+)</text>
        <dbReference type="Rhea" id="RHEA:17397"/>
        <dbReference type="Rhea" id="RHEA-COMP:9916"/>
        <dbReference type="Rhea" id="RHEA-COMP:9945"/>
        <dbReference type="ChEBI" id="CHEBI:15378"/>
        <dbReference type="ChEBI" id="CHEBI:57783"/>
        <dbReference type="ChEBI" id="CHEBI:58349"/>
        <dbReference type="ChEBI" id="CHEBI:78776"/>
        <dbReference type="ChEBI" id="CHEBI:78827"/>
        <dbReference type="EC" id="1.1.1.100"/>
    </reaction>
    <physiologicalReaction direction="right-to-left" evidence="21">
        <dbReference type="Rhea" id="RHEA:17399"/>
    </physiologicalReaction>
</comment>
<evidence type="ECO:0000256" key="7">
    <source>
        <dbReference type="ARBA" id="ARBA00022990"/>
    </source>
</evidence>
<evidence type="ECO:0000256" key="15">
    <source>
        <dbReference type="ARBA" id="ARBA00023399"/>
    </source>
</evidence>
<gene>
    <name evidence="52" type="ORF">Zmor_018370</name>
</gene>